<feature type="transmembrane region" description="Helical" evidence="2">
    <location>
        <begin position="7"/>
        <end position="24"/>
    </location>
</feature>
<keyword evidence="2" id="KW-0812">Transmembrane</keyword>
<protein>
    <submittedName>
        <fullName evidence="3">Uncharacterized protein</fullName>
    </submittedName>
</protein>
<dbReference type="SUPFAM" id="SSF103481">
    <property type="entry name" value="Multidrug resistance efflux transporter EmrE"/>
    <property type="match status" value="1"/>
</dbReference>
<dbReference type="KEGG" id="pvo:PVOR_15584"/>
<dbReference type="AlphaFoldDB" id="A0A2R9SUN1"/>
<dbReference type="InterPro" id="IPR037185">
    <property type="entry name" value="EmrE-like"/>
</dbReference>
<comment type="caution">
    <text evidence="3">The sequence shown here is derived from an EMBL/GenBank/DDBJ whole genome shotgun (WGS) entry which is preliminary data.</text>
</comment>
<comment type="subcellular location">
    <subcellularLocation>
        <location evidence="1">Endomembrane system</location>
        <topology evidence="1">Multi-pass membrane protein</topology>
    </subcellularLocation>
</comment>
<dbReference type="Proteomes" id="UP000003094">
    <property type="component" value="Unassembled WGS sequence"/>
</dbReference>
<gene>
    <name evidence="3" type="ORF">PVOR_15584</name>
</gene>
<keyword evidence="2" id="KW-0472">Membrane</keyword>
<dbReference type="EMBL" id="ADHJ01000023">
    <property type="protein sequence ID" value="EFU41064.1"/>
    <property type="molecule type" value="Genomic_DNA"/>
</dbReference>
<evidence type="ECO:0000256" key="1">
    <source>
        <dbReference type="ARBA" id="ARBA00004127"/>
    </source>
</evidence>
<evidence type="ECO:0000256" key="2">
    <source>
        <dbReference type="SAM" id="Phobius"/>
    </source>
</evidence>
<sequence>MQEWLALVWYVPIVTALAFIWWYAGIKRCQVATAAAFSGMMPFTAIKKRKQHRSCFLL</sequence>
<organism evidence="3 4">
    <name type="scientific">Paenibacillus vortex V453</name>
    <dbReference type="NCBI Taxonomy" id="715225"/>
    <lineage>
        <taxon>Bacteria</taxon>
        <taxon>Bacillati</taxon>
        <taxon>Bacillota</taxon>
        <taxon>Bacilli</taxon>
        <taxon>Bacillales</taxon>
        <taxon>Paenibacillaceae</taxon>
        <taxon>Paenibacillus</taxon>
    </lineage>
</organism>
<accession>A0A2R9SUN1</accession>
<keyword evidence="4" id="KW-1185">Reference proteome</keyword>
<name>A0A2R9SUN1_9BACL</name>
<proteinExistence type="predicted"/>
<evidence type="ECO:0000313" key="4">
    <source>
        <dbReference type="Proteomes" id="UP000003094"/>
    </source>
</evidence>
<evidence type="ECO:0000313" key="3">
    <source>
        <dbReference type="EMBL" id="EFU41064.1"/>
    </source>
</evidence>
<keyword evidence="2" id="KW-1133">Transmembrane helix</keyword>
<reference evidence="3 4" key="1">
    <citation type="journal article" date="2010" name="BMC Genomics">
        <title>Genome sequence of the pattern forming Paenibacillus vortex bacterium reveals potential for thriving in complex environments.</title>
        <authorList>
            <person name="Sirota-Madi A."/>
            <person name="Olender T."/>
            <person name="Helman Y."/>
            <person name="Ingham C."/>
            <person name="Brainis I."/>
            <person name="Roth D."/>
            <person name="Hagi E."/>
            <person name="Brodsky L."/>
            <person name="Leshkowitz D."/>
            <person name="Galatenko V."/>
            <person name="Nikolaev V."/>
            <person name="Mugasimangalam R.C."/>
            <person name="Bransburg-Zabary S."/>
            <person name="Gutnick D.L."/>
            <person name="Lancet D."/>
            <person name="Ben-Jacob E."/>
        </authorList>
    </citation>
    <scope>NUCLEOTIDE SEQUENCE [LARGE SCALE GENOMIC DNA]</scope>
    <source>
        <strain evidence="3 4">V453</strain>
    </source>
</reference>